<dbReference type="EC" id="3.2.1.52" evidence="3"/>
<sequence length="360" mass="38737">MKKVNIFLLGLLLLVVFLASGCQNNGASSDREDLLAGLGLEQKIGQMFLIGIQGTEITNDAADQIRAIHPGGIILFGRNIQDAGHLKAFIDSLQKIATDDGGYPLFIAVDQEGGEIVRIKWINDDIGQADIKDSDQAYRMGYNRAKSLKNLGINQILGPVLDIGQSGDFLTRYKRCLQGNAEEVGAMGKSIIAGQNDGGMLSTAKHFPGYGGISFDPENERLAVMSQVPEISQFETALEAGPQFVMGANVIYEDIDPLVPFALSASGIDFLYEELGNDFIVITDDLASKVLKAEYSLAGTVVMAAKAGVDMLLISGNEPNDAMEAYEAILNAVRDGEIPEETIGAHARKIIEAKNKFSIH</sequence>
<dbReference type="GO" id="GO:0005975">
    <property type="term" value="P:carbohydrate metabolic process"/>
    <property type="evidence" value="ECO:0007669"/>
    <property type="project" value="InterPro"/>
</dbReference>
<comment type="caution">
    <text evidence="7">The sequence shown here is derived from an EMBL/GenBank/DDBJ whole genome shotgun (WGS) entry which is preliminary data.</text>
</comment>
<proteinExistence type="inferred from homology"/>
<dbReference type="EMBL" id="MELK01000037">
    <property type="protein sequence ID" value="OFW57117.1"/>
    <property type="molecule type" value="Genomic_DNA"/>
</dbReference>
<dbReference type="Proteomes" id="UP000177876">
    <property type="component" value="Unassembled WGS sequence"/>
</dbReference>
<dbReference type="GO" id="GO:0004563">
    <property type="term" value="F:beta-N-acetylhexosaminidase activity"/>
    <property type="evidence" value="ECO:0007669"/>
    <property type="project" value="UniProtKB-EC"/>
</dbReference>
<dbReference type="InterPro" id="IPR001764">
    <property type="entry name" value="Glyco_hydro_3_N"/>
</dbReference>
<keyword evidence="4" id="KW-0378">Hydrolase</keyword>
<evidence type="ECO:0000313" key="7">
    <source>
        <dbReference type="EMBL" id="OFW57117.1"/>
    </source>
</evidence>
<dbReference type="AlphaFoldDB" id="A0A1F2WJU7"/>
<feature type="domain" description="Glycoside hydrolase family 3 N-terminal" evidence="6">
    <location>
        <begin position="40"/>
        <end position="352"/>
    </location>
</feature>
<evidence type="ECO:0000259" key="6">
    <source>
        <dbReference type="Pfam" id="PF00933"/>
    </source>
</evidence>
<dbReference type="GO" id="GO:0009254">
    <property type="term" value="P:peptidoglycan turnover"/>
    <property type="evidence" value="ECO:0007669"/>
    <property type="project" value="TreeGrafter"/>
</dbReference>
<dbReference type="PANTHER" id="PTHR30480">
    <property type="entry name" value="BETA-HEXOSAMINIDASE-RELATED"/>
    <property type="match status" value="1"/>
</dbReference>
<keyword evidence="5" id="KW-0326">Glycosidase</keyword>
<evidence type="ECO:0000256" key="4">
    <source>
        <dbReference type="ARBA" id="ARBA00022801"/>
    </source>
</evidence>
<dbReference type="Gene3D" id="3.20.20.300">
    <property type="entry name" value="Glycoside hydrolase, family 3, N-terminal domain"/>
    <property type="match status" value="1"/>
</dbReference>
<dbReference type="PANTHER" id="PTHR30480:SF13">
    <property type="entry name" value="BETA-HEXOSAMINIDASE"/>
    <property type="match status" value="1"/>
</dbReference>
<dbReference type="InterPro" id="IPR017853">
    <property type="entry name" value="GH"/>
</dbReference>
<dbReference type="InterPro" id="IPR050226">
    <property type="entry name" value="NagZ_Beta-hexosaminidase"/>
</dbReference>
<comment type="similarity">
    <text evidence="2">Belongs to the glycosyl hydrolase 3 family.</text>
</comment>
<evidence type="ECO:0000256" key="3">
    <source>
        <dbReference type="ARBA" id="ARBA00012663"/>
    </source>
</evidence>
<dbReference type="STRING" id="1797197.A2Y75_01985"/>
<dbReference type="PROSITE" id="PS51257">
    <property type="entry name" value="PROKAR_LIPOPROTEIN"/>
    <property type="match status" value="1"/>
</dbReference>
<accession>A0A1F2WJU7</accession>
<reference evidence="7 8" key="1">
    <citation type="journal article" date="2016" name="Nat. Commun.">
        <title>Thousands of microbial genomes shed light on interconnected biogeochemical processes in an aquifer system.</title>
        <authorList>
            <person name="Anantharaman K."/>
            <person name="Brown C.T."/>
            <person name="Hug L.A."/>
            <person name="Sharon I."/>
            <person name="Castelle C.J."/>
            <person name="Probst A.J."/>
            <person name="Thomas B.C."/>
            <person name="Singh A."/>
            <person name="Wilkins M.J."/>
            <person name="Karaoz U."/>
            <person name="Brodie E.L."/>
            <person name="Williams K.H."/>
            <person name="Hubbard S.S."/>
            <person name="Banfield J.F."/>
        </authorList>
    </citation>
    <scope>NUCLEOTIDE SEQUENCE [LARGE SCALE GENOMIC DNA]</scope>
</reference>
<gene>
    <name evidence="7" type="ORF">A2Y75_01985</name>
</gene>
<organism evidence="7 8">
    <name type="scientific">Candidatus Solincola sediminis</name>
    <dbReference type="NCBI Taxonomy" id="1797199"/>
    <lineage>
        <taxon>Bacteria</taxon>
        <taxon>Bacillati</taxon>
        <taxon>Actinomycetota</taxon>
        <taxon>Candidatus Geothermincolia</taxon>
        <taxon>Candidatus Geothermincolales</taxon>
        <taxon>Candidatus Geothermincolaceae</taxon>
        <taxon>Candidatus Solincola</taxon>
    </lineage>
</organism>
<evidence type="ECO:0000313" key="8">
    <source>
        <dbReference type="Proteomes" id="UP000177876"/>
    </source>
</evidence>
<dbReference type="SUPFAM" id="SSF51445">
    <property type="entry name" value="(Trans)glycosidases"/>
    <property type="match status" value="1"/>
</dbReference>
<protein>
    <recommendedName>
        <fullName evidence="3">beta-N-acetylhexosaminidase</fullName>
        <ecNumber evidence="3">3.2.1.52</ecNumber>
    </recommendedName>
</protein>
<evidence type="ECO:0000256" key="2">
    <source>
        <dbReference type="ARBA" id="ARBA00005336"/>
    </source>
</evidence>
<dbReference type="Pfam" id="PF00933">
    <property type="entry name" value="Glyco_hydro_3"/>
    <property type="match status" value="1"/>
</dbReference>
<dbReference type="InterPro" id="IPR036962">
    <property type="entry name" value="Glyco_hydro_3_N_sf"/>
</dbReference>
<comment type="catalytic activity">
    <reaction evidence="1">
        <text>Hydrolysis of terminal non-reducing N-acetyl-D-hexosamine residues in N-acetyl-beta-D-hexosaminides.</text>
        <dbReference type="EC" id="3.2.1.52"/>
    </reaction>
</comment>
<evidence type="ECO:0000256" key="5">
    <source>
        <dbReference type="ARBA" id="ARBA00023295"/>
    </source>
</evidence>
<name>A0A1F2WJU7_9ACTN</name>
<evidence type="ECO:0000256" key="1">
    <source>
        <dbReference type="ARBA" id="ARBA00001231"/>
    </source>
</evidence>